<name>A0A4D6GVC2_HALS9</name>
<organism evidence="2 4">
    <name type="scientific">Halobacterium salinarum (strain ATCC 33171 / DSM 3754 / JCM 8978 / NBRC 102687 / NCIMB 764 / 91-R6)</name>
    <dbReference type="NCBI Taxonomy" id="2597657"/>
    <lineage>
        <taxon>Archaea</taxon>
        <taxon>Methanobacteriati</taxon>
        <taxon>Methanobacteriota</taxon>
        <taxon>Stenosarchaea group</taxon>
        <taxon>Halobacteria</taxon>
        <taxon>Halobacteriales</taxon>
        <taxon>Halobacteriaceae</taxon>
        <taxon>Halobacterium</taxon>
    </lineage>
</organism>
<dbReference type="Proteomes" id="UP000296216">
    <property type="component" value="Chromosome"/>
</dbReference>
<evidence type="ECO:0000256" key="1">
    <source>
        <dbReference type="ARBA" id="ARBA00023002"/>
    </source>
</evidence>
<dbReference type="InterPro" id="IPR050812">
    <property type="entry name" value="Preph/Arog_dehydrog"/>
</dbReference>
<accession>A0A4D6GVC2</accession>
<dbReference type="GO" id="GO:0006571">
    <property type="term" value="P:tyrosine biosynthetic process"/>
    <property type="evidence" value="ECO:0007669"/>
    <property type="project" value="TreeGrafter"/>
</dbReference>
<evidence type="ECO:0000313" key="3">
    <source>
        <dbReference type="EMBL" id="TYO76158.1"/>
    </source>
</evidence>
<sequence>MEVLVVGAGAVGRWVAETVAAPVAFADTDPQRAVAAADATENARAVAVDTAASFAVVAVAVPMRAAGAAIDAHAAAAERAIVDFTGVMDEPLAAMAAAGPPGVERASFHPLFAPAHAPGRIAVTDGDGGPTVDRLRGWLADAGNELVEVPAAVHDDAMETIQGRTHAAILAFALAADDVPDALATPVYEELSRLADRVTGGTPGVYADIQSAFGGSQEVAAAADRIAAAAAGDGDAFAEVYEDAS</sequence>
<dbReference type="GO" id="GO:0070403">
    <property type="term" value="F:NAD+ binding"/>
    <property type="evidence" value="ECO:0007669"/>
    <property type="project" value="TreeGrafter"/>
</dbReference>
<dbReference type="InterPro" id="IPR008927">
    <property type="entry name" value="6-PGluconate_DH-like_C_sf"/>
</dbReference>
<dbReference type="RefSeq" id="WP_136361442.1">
    <property type="nucleotide sequence ID" value="NZ_VRYN01000003.1"/>
</dbReference>
<reference evidence="2" key="3">
    <citation type="journal article" name="MicrobiologyOpen">
        <title>Whole-genome comparison between the type strain of Halobacterium salinarum (DSM 3754(T)) and the laboratory strains R1 and NRC-1.</title>
        <authorList>
            <person name="Pfeiffer F."/>
            <person name="Losensky G."/>
            <person name="Marchfelder A."/>
            <person name="Habermann B."/>
            <person name="Dyall-Smith M."/>
        </authorList>
    </citation>
    <scope>NUCLEOTIDE SEQUENCE</scope>
    <source>
        <strain evidence="2">91-R6</strain>
    </source>
</reference>
<evidence type="ECO:0000313" key="5">
    <source>
        <dbReference type="Proteomes" id="UP000323075"/>
    </source>
</evidence>
<keyword evidence="1 2" id="KW-0560">Oxidoreductase</keyword>
<proteinExistence type="predicted"/>
<dbReference type="EMBL" id="CP038631">
    <property type="protein sequence ID" value="QCC45046.1"/>
    <property type="molecule type" value="Genomic_DNA"/>
</dbReference>
<dbReference type="Proteomes" id="UP000323075">
    <property type="component" value="Unassembled WGS sequence"/>
</dbReference>
<protein>
    <submittedName>
        <fullName evidence="2">Prephenate dehydrogenase</fullName>
        <ecNumber evidence="2">1.3.1.12</ecNumber>
    </submittedName>
</protein>
<evidence type="ECO:0000313" key="2">
    <source>
        <dbReference type="EMBL" id="QCC45046.1"/>
    </source>
</evidence>
<dbReference type="PANTHER" id="PTHR21363">
    <property type="entry name" value="PREPHENATE DEHYDROGENASE"/>
    <property type="match status" value="1"/>
</dbReference>
<reference evidence="2 4" key="1">
    <citation type="journal article" date="2019" name="Microbiol. Resour. Announc.">
        <title>The Genome Sequence of the Halobacterium salinarum Type Strain Is Closely Related to That of Laboratory Strains NRC-1 and R1.</title>
        <authorList>
            <person name="Pfeiffer F."/>
            <person name="Marchfelder A."/>
            <person name="Habermann B."/>
            <person name="Dyall-Smith M.L."/>
        </authorList>
    </citation>
    <scope>NUCLEOTIDE SEQUENCE [LARGE SCALE GENOMIC DNA]</scope>
    <source>
        <strain evidence="2">91-R6</strain>
        <strain evidence="4">ATCC 33171 / DSM 3754 / JCM 8978 / NBRC 102687 / NCIMB 764 / 91-R6</strain>
    </source>
</reference>
<dbReference type="PANTHER" id="PTHR21363:SF0">
    <property type="entry name" value="PREPHENATE DEHYDROGENASE [NADP(+)]"/>
    <property type="match status" value="1"/>
</dbReference>
<dbReference type="EMBL" id="VRYN01000003">
    <property type="protein sequence ID" value="TYO76158.1"/>
    <property type="molecule type" value="Genomic_DNA"/>
</dbReference>
<reference evidence="3 5" key="2">
    <citation type="submission" date="2019-07" db="EMBL/GenBank/DDBJ databases">
        <title>Genomic Encyclopedia of Archaeal and Bacterial Type Strains, Phase II (KMG-II): from individual species to whole genera.</title>
        <authorList>
            <person name="Goeker M."/>
        </authorList>
    </citation>
    <scope>NUCLEOTIDE SEQUENCE [LARGE SCALE GENOMIC DNA]</scope>
    <source>
        <strain evidence="3 5">DSM 3754</strain>
    </source>
</reference>
<dbReference type="Gene3D" id="3.40.50.720">
    <property type="entry name" value="NAD(P)-binding Rossmann-like Domain"/>
    <property type="match status" value="1"/>
</dbReference>
<dbReference type="SUPFAM" id="SSF48179">
    <property type="entry name" value="6-phosphogluconate dehydrogenase C-terminal domain-like"/>
    <property type="match status" value="1"/>
</dbReference>
<dbReference type="SUPFAM" id="SSF51735">
    <property type="entry name" value="NAD(P)-binding Rossmann-fold domains"/>
    <property type="match status" value="1"/>
</dbReference>
<evidence type="ECO:0000313" key="4">
    <source>
        <dbReference type="Proteomes" id="UP000296216"/>
    </source>
</evidence>
<dbReference type="GeneID" id="39855236"/>
<dbReference type="GO" id="GO:0008977">
    <property type="term" value="F:prephenate dehydrogenase (NAD+) activity"/>
    <property type="evidence" value="ECO:0007669"/>
    <property type="project" value="UniProtKB-EC"/>
</dbReference>
<gene>
    <name evidence="2" type="primary">tyrA</name>
    <name evidence="3" type="ORF">APQ99_01715</name>
    <name evidence="2" type="ORF">HBSAL_06960</name>
</gene>
<dbReference type="InterPro" id="IPR036291">
    <property type="entry name" value="NAD(P)-bd_dom_sf"/>
</dbReference>
<dbReference type="AlphaFoldDB" id="A0A4D6GVC2"/>
<dbReference type="EC" id="1.3.1.12" evidence="2"/>
<dbReference type="Gene3D" id="1.10.3660.10">
    <property type="entry name" value="6-phosphogluconate dehydrogenase C-terminal like domain"/>
    <property type="match status" value="1"/>
</dbReference>